<feature type="compositionally biased region" description="Basic residues" evidence="9">
    <location>
        <begin position="497"/>
        <end position="506"/>
    </location>
</feature>
<feature type="compositionally biased region" description="Pro residues" evidence="9">
    <location>
        <begin position="115"/>
        <end position="125"/>
    </location>
</feature>
<dbReference type="AlphaFoldDB" id="A0A8B9BUW3"/>
<dbReference type="InterPro" id="IPR036869">
    <property type="entry name" value="J_dom_sf"/>
</dbReference>
<dbReference type="FunFam" id="1.10.287.110:FF:000026">
    <property type="entry name" value="dnaJ homolog subfamily C member 8"/>
    <property type="match status" value="1"/>
</dbReference>
<name>A0A8B9BUW3_9AVES</name>
<protein>
    <recommendedName>
        <fullName evidence="8">DnaJ homolog subfamily C member 8</fullName>
    </recommendedName>
</protein>
<dbReference type="SMART" id="SM00271">
    <property type="entry name" value="DnaJ"/>
    <property type="match status" value="1"/>
</dbReference>
<dbReference type="PROSITE" id="PS50076">
    <property type="entry name" value="DNAJ_2"/>
    <property type="match status" value="1"/>
</dbReference>
<evidence type="ECO:0000256" key="5">
    <source>
        <dbReference type="ARBA" id="ARBA00023242"/>
    </source>
</evidence>
<feature type="region of interest" description="Disordered" evidence="9">
    <location>
        <begin position="436"/>
        <end position="519"/>
    </location>
</feature>
<feature type="compositionally biased region" description="Low complexity" evidence="9">
    <location>
        <begin position="148"/>
        <end position="163"/>
    </location>
</feature>
<dbReference type="GeneTree" id="ENSGT00390000012569"/>
<feature type="compositionally biased region" description="Gly residues" evidence="9">
    <location>
        <begin position="182"/>
        <end position="196"/>
    </location>
</feature>
<keyword evidence="5" id="KW-0539">Nucleus</keyword>
<dbReference type="Pfam" id="PF00226">
    <property type="entry name" value="DnaJ"/>
    <property type="match status" value="1"/>
</dbReference>
<keyword evidence="2" id="KW-0597">Phosphoprotein</keyword>
<sequence>MPGSSRARQRTPGGQREAPAPCPGGVARLRPRARPVTDRAGPGRAVRGEAGPRQARPHPRSPEVPLLLGRLLLPEGAAGLADGAAAAAALPGAFAQLAQLRGNDSGEADGGRATPPRPGPPPPTWSAPEPELQARCCCATRAPRRPPRSAATAAMAACPWAAARTRRRRAGGGASAAPGPGTSAGGRGGAGAGGGARARPREPRAAAPPPHPPPARGGACCHGCAAAVTCRGAVPSPARPRPRRRARARAWRHAVLAMAAPGERGAGGAAEEAFLTFYNEVKQIEKRDSVLTSKNQIDRLTRPGSSYFNLNPFEVLQMDPEATDEEIKKRFRQLSILVHPDKNQDDADRAQKAFEAVDKAYKLLLDQEQKKRALDVIQAGKEYVEHTVKEKKKQLKKDGKPPNVEEDDPEVFKQAVYKQTMKLFAELEIKRKEREAKEMHERKRQREEEIEAQEKAKREREWQKNFELQHKESCHKDVRESRDGRVDSWRNFQANTKGKKEKKNRTFLRPPKVKMEQRE</sequence>
<reference evidence="11" key="2">
    <citation type="submission" date="2025-09" db="UniProtKB">
        <authorList>
            <consortium name="Ensembl"/>
        </authorList>
    </citation>
    <scope>IDENTIFICATION</scope>
</reference>
<keyword evidence="12" id="KW-1185">Reference proteome</keyword>
<evidence type="ECO:0000256" key="6">
    <source>
        <dbReference type="ARBA" id="ARBA00056329"/>
    </source>
</evidence>
<gene>
    <name evidence="11" type="primary">DNAJC8</name>
</gene>
<feature type="compositionally biased region" description="Basic and acidic residues" evidence="9">
    <location>
        <begin position="436"/>
        <end position="488"/>
    </location>
</feature>
<dbReference type="PANTHER" id="PTHR15606:SF4">
    <property type="entry name" value="DNAJ HOMOLOG SUBFAMILY C MEMBER 8"/>
    <property type="match status" value="1"/>
</dbReference>
<evidence type="ECO:0000256" key="9">
    <source>
        <dbReference type="SAM" id="MobiDB-lite"/>
    </source>
</evidence>
<comment type="function">
    <text evidence="6">Suppresses polyglutamine (polyQ) aggregation of ATXN3 in neuronal cells.</text>
</comment>
<proteinExistence type="predicted"/>
<keyword evidence="4" id="KW-0143">Chaperone</keyword>
<dbReference type="Ensembl" id="ENSABRT00000014021.1">
    <property type="protein sequence ID" value="ENSABRP00000009827.1"/>
    <property type="gene ID" value="ENSABRG00000008806.1"/>
</dbReference>
<keyword evidence="3" id="KW-0007">Acetylation</keyword>
<organism evidence="11 12">
    <name type="scientific">Anser brachyrhynchus</name>
    <name type="common">Pink-footed goose</name>
    <dbReference type="NCBI Taxonomy" id="132585"/>
    <lineage>
        <taxon>Eukaryota</taxon>
        <taxon>Metazoa</taxon>
        <taxon>Chordata</taxon>
        <taxon>Craniata</taxon>
        <taxon>Vertebrata</taxon>
        <taxon>Euteleostomi</taxon>
        <taxon>Archelosauria</taxon>
        <taxon>Archosauria</taxon>
        <taxon>Dinosauria</taxon>
        <taxon>Saurischia</taxon>
        <taxon>Theropoda</taxon>
        <taxon>Coelurosauria</taxon>
        <taxon>Aves</taxon>
        <taxon>Neognathae</taxon>
        <taxon>Galloanserae</taxon>
        <taxon>Anseriformes</taxon>
        <taxon>Anatidae</taxon>
        <taxon>Anserinae</taxon>
        <taxon>Anser</taxon>
    </lineage>
</organism>
<dbReference type="Proteomes" id="UP000694426">
    <property type="component" value="Unplaced"/>
</dbReference>
<evidence type="ECO:0000256" key="7">
    <source>
        <dbReference type="ARBA" id="ARBA00062766"/>
    </source>
</evidence>
<evidence type="ECO:0000256" key="4">
    <source>
        <dbReference type="ARBA" id="ARBA00023186"/>
    </source>
</evidence>
<comment type="subcellular location">
    <subcellularLocation>
        <location evidence="1">Nucleus</location>
    </subcellularLocation>
</comment>
<dbReference type="Gene3D" id="1.10.287.110">
    <property type="entry name" value="DnaJ domain"/>
    <property type="match status" value="1"/>
</dbReference>
<evidence type="ECO:0000313" key="12">
    <source>
        <dbReference type="Proteomes" id="UP000694426"/>
    </source>
</evidence>
<evidence type="ECO:0000259" key="10">
    <source>
        <dbReference type="PROSITE" id="PS50076"/>
    </source>
</evidence>
<dbReference type="PANTHER" id="PTHR15606">
    <property type="entry name" value="DNAJ HOMOLOG SUBFAMILY C MEMBER 8/LIPOPOLYSACCHARIDE SPECIFIC RESPONSE-7-RELATED"/>
    <property type="match status" value="1"/>
</dbReference>
<dbReference type="InterPro" id="IPR001623">
    <property type="entry name" value="DnaJ_domain"/>
</dbReference>
<accession>A0A8B9BUW3</accession>
<dbReference type="CDD" id="cd06257">
    <property type="entry name" value="DnaJ"/>
    <property type="match status" value="1"/>
</dbReference>
<evidence type="ECO:0000256" key="3">
    <source>
        <dbReference type="ARBA" id="ARBA00022990"/>
    </source>
</evidence>
<dbReference type="PRINTS" id="PR00625">
    <property type="entry name" value="JDOMAIN"/>
</dbReference>
<evidence type="ECO:0000256" key="1">
    <source>
        <dbReference type="ARBA" id="ARBA00004123"/>
    </source>
</evidence>
<dbReference type="GO" id="GO:0005634">
    <property type="term" value="C:nucleus"/>
    <property type="evidence" value="ECO:0007669"/>
    <property type="project" value="UniProtKB-SubCell"/>
</dbReference>
<feature type="region of interest" description="Disordered" evidence="9">
    <location>
        <begin position="100"/>
        <end position="131"/>
    </location>
</feature>
<reference evidence="11" key="1">
    <citation type="submission" date="2025-08" db="UniProtKB">
        <authorList>
            <consortium name="Ensembl"/>
        </authorList>
    </citation>
    <scope>IDENTIFICATION</scope>
</reference>
<feature type="region of interest" description="Disordered" evidence="9">
    <location>
        <begin position="387"/>
        <end position="411"/>
    </location>
</feature>
<dbReference type="InterPro" id="IPR042858">
    <property type="entry name" value="DNAJC8"/>
</dbReference>
<dbReference type="SUPFAM" id="SSF46565">
    <property type="entry name" value="Chaperone J-domain"/>
    <property type="match status" value="1"/>
</dbReference>
<feature type="domain" description="J" evidence="10">
    <location>
        <begin position="311"/>
        <end position="378"/>
    </location>
</feature>
<comment type="subunit">
    <text evidence="7">Interacts with SRPK1. Interacts with HSP70 (HSPA1A or HSPA1B).</text>
</comment>
<feature type="region of interest" description="Disordered" evidence="9">
    <location>
        <begin position="143"/>
        <end position="218"/>
    </location>
</feature>
<evidence type="ECO:0000313" key="11">
    <source>
        <dbReference type="Ensembl" id="ENSABRP00000009827.1"/>
    </source>
</evidence>
<feature type="compositionally biased region" description="Pro residues" evidence="9">
    <location>
        <begin position="206"/>
        <end position="215"/>
    </location>
</feature>
<evidence type="ECO:0000256" key="8">
    <source>
        <dbReference type="ARBA" id="ARBA00071604"/>
    </source>
</evidence>
<feature type="region of interest" description="Disordered" evidence="9">
    <location>
        <begin position="1"/>
        <end position="63"/>
    </location>
</feature>
<evidence type="ECO:0000256" key="2">
    <source>
        <dbReference type="ARBA" id="ARBA00022553"/>
    </source>
</evidence>